<dbReference type="RefSeq" id="WP_183706595.1">
    <property type="nucleotide sequence ID" value="NZ_JACHFE010000018.1"/>
</dbReference>
<evidence type="ECO:0000313" key="1">
    <source>
        <dbReference type="EMBL" id="MBB5322913.1"/>
    </source>
</evidence>
<name>A0A840UFE6_9GAMM</name>
<sequence length="85" mass="9764">MSIFDDSEIVVTLYDGKEIKIPYESVKNLQEYFGVHPIDVGGMSIAGSKKEYVKIETFDGKTFEIPRSSGNDTEILSFLLRWQRR</sequence>
<dbReference type="EMBL" id="JACHFE010000018">
    <property type="protein sequence ID" value="MBB5322913.1"/>
    <property type="molecule type" value="Genomic_DNA"/>
</dbReference>
<keyword evidence="2" id="KW-1185">Reference proteome</keyword>
<comment type="caution">
    <text evidence="1">The sequence shown here is derived from an EMBL/GenBank/DDBJ whole genome shotgun (WGS) entry which is preliminary data.</text>
</comment>
<reference evidence="1 2" key="1">
    <citation type="submission" date="2020-08" db="EMBL/GenBank/DDBJ databases">
        <title>Genomic Encyclopedia of Type Strains, Phase IV (KMG-IV): sequencing the most valuable type-strain genomes for metagenomic binning, comparative biology and taxonomic classification.</title>
        <authorList>
            <person name="Goeker M."/>
        </authorList>
    </citation>
    <scope>NUCLEOTIDE SEQUENCE [LARGE SCALE GENOMIC DNA]</scope>
    <source>
        <strain evidence="1 2">DSM 22359</strain>
    </source>
</reference>
<accession>A0A840UFE6</accession>
<dbReference type="AlphaFoldDB" id="A0A840UFE6"/>
<protein>
    <submittedName>
        <fullName evidence="1">Uncharacterized protein</fullName>
    </submittedName>
</protein>
<proteinExistence type="predicted"/>
<dbReference type="Proteomes" id="UP000591735">
    <property type="component" value="Unassembled WGS sequence"/>
</dbReference>
<organism evidence="1 2">
    <name type="scientific">Marinobacter oulmenensis</name>
    <dbReference type="NCBI Taxonomy" id="643747"/>
    <lineage>
        <taxon>Bacteria</taxon>
        <taxon>Pseudomonadati</taxon>
        <taxon>Pseudomonadota</taxon>
        <taxon>Gammaproteobacteria</taxon>
        <taxon>Pseudomonadales</taxon>
        <taxon>Marinobacteraceae</taxon>
        <taxon>Marinobacter</taxon>
    </lineage>
</organism>
<gene>
    <name evidence="1" type="ORF">HNR38_003433</name>
</gene>
<evidence type="ECO:0000313" key="2">
    <source>
        <dbReference type="Proteomes" id="UP000591735"/>
    </source>
</evidence>